<dbReference type="PANTHER" id="PTHR43030">
    <property type="entry name" value="PHOSPHOENOLPYRUVATE SYNTHASE"/>
    <property type="match status" value="1"/>
</dbReference>
<evidence type="ECO:0000256" key="2">
    <source>
        <dbReference type="ARBA" id="ARBA00002988"/>
    </source>
</evidence>
<dbReference type="Proteomes" id="UP000649604">
    <property type="component" value="Unassembled WGS sequence"/>
</dbReference>
<feature type="non-terminal residue" evidence="17">
    <location>
        <position position="1"/>
    </location>
</feature>
<dbReference type="EC" id="2.7.9.2" evidence="5"/>
<dbReference type="Pfam" id="PF01326">
    <property type="entry name" value="PPDK_N"/>
    <property type="match status" value="1"/>
</dbReference>
<evidence type="ECO:0000256" key="8">
    <source>
        <dbReference type="ARBA" id="ARBA00022723"/>
    </source>
</evidence>
<evidence type="ECO:0000256" key="9">
    <source>
        <dbReference type="ARBA" id="ARBA00022741"/>
    </source>
</evidence>
<proteinExistence type="inferred from homology"/>
<dbReference type="AlphaFoldDB" id="A0A9D5JZX7"/>
<dbReference type="Pfam" id="PF01909">
    <property type="entry name" value="NTP_transf_2"/>
    <property type="match status" value="1"/>
</dbReference>
<dbReference type="InterPro" id="IPR043519">
    <property type="entry name" value="NT_sf"/>
</dbReference>
<keyword evidence="7" id="KW-0808">Transferase</keyword>
<comment type="cofactor">
    <cofactor evidence="1">
        <name>Mg(2+)</name>
        <dbReference type="ChEBI" id="CHEBI:18420"/>
    </cofactor>
</comment>
<dbReference type="InterPro" id="IPR006319">
    <property type="entry name" value="PEP_synth"/>
</dbReference>
<evidence type="ECO:0000256" key="4">
    <source>
        <dbReference type="ARBA" id="ARBA00007837"/>
    </source>
</evidence>
<dbReference type="EMBL" id="WJJP01000723">
    <property type="protein sequence ID" value="MBD3327334.1"/>
    <property type="molecule type" value="Genomic_DNA"/>
</dbReference>
<evidence type="ECO:0000256" key="5">
    <source>
        <dbReference type="ARBA" id="ARBA00011996"/>
    </source>
</evidence>
<gene>
    <name evidence="17" type="ORF">GF339_22300</name>
</gene>
<accession>A0A9D5JZX7</accession>
<organism evidence="17 18">
    <name type="scientific">candidate division KSB3 bacterium</name>
    <dbReference type="NCBI Taxonomy" id="2044937"/>
    <lineage>
        <taxon>Bacteria</taxon>
        <taxon>candidate division KSB3</taxon>
    </lineage>
</organism>
<evidence type="ECO:0000256" key="11">
    <source>
        <dbReference type="ARBA" id="ARBA00022840"/>
    </source>
</evidence>
<comment type="pathway">
    <text evidence="3">Carbohydrate biosynthesis; gluconeogenesis.</text>
</comment>
<evidence type="ECO:0000313" key="18">
    <source>
        <dbReference type="Proteomes" id="UP000649604"/>
    </source>
</evidence>
<dbReference type="InterPro" id="IPR013815">
    <property type="entry name" value="ATP_grasp_subdomain_1"/>
</dbReference>
<keyword evidence="11" id="KW-0067">ATP-binding</keyword>
<evidence type="ECO:0000259" key="16">
    <source>
        <dbReference type="Pfam" id="PF01909"/>
    </source>
</evidence>
<evidence type="ECO:0000256" key="3">
    <source>
        <dbReference type="ARBA" id="ARBA00004742"/>
    </source>
</evidence>
<keyword evidence="9" id="KW-0547">Nucleotide-binding</keyword>
<evidence type="ECO:0000256" key="14">
    <source>
        <dbReference type="ARBA" id="ARBA00047700"/>
    </source>
</evidence>
<dbReference type="Gene3D" id="3.30.470.20">
    <property type="entry name" value="ATP-grasp fold, B domain"/>
    <property type="match status" value="1"/>
</dbReference>
<dbReference type="SUPFAM" id="SSF81301">
    <property type="entry name" value="Nucleotidyltransferase"/>
    <property type="match status" value="1"/>
</dbReference>
<comment type="catalytic activity">
    <reaction evidence="14">
        <text>pyruvate + ATP + H2O = phosphoenolpyruvate + AMP + phosphate + 2 H(+)</text>
        <dbReference type="Rhea" id="RHEA:11364"/>
        <dbReference type="ChEBI" id="CHEBI:15361"/>
        <dbReference type="ChEBI" id="CHEBI:15377"/>
        <dbReference type="ChEBI" id="CHEBI:15378"/>
        <dbReference type="ChEBI" id="CHEBI:30616"/>
        <dbReference type="ChEBI" id="CHEBI:43474"/>
        <dbReference type="ChEBI" id="CHEBI:58702"/>
        <dbReference type="ChEBI" id="CHEBI:456215"/>
        <dbReference type="EC" id="2.7.9.2"/>
    </reaction>
</comment>
<dbReference type="GO" id="GO:0046872">
    <property type="term" value="F:metal ion binding"/>
    <property type="evidence" value="ECO:0007669"/>
    <property type="project" value="UniProtKB-KW"/>
</dbReference>
<comment type="caution">
    <text evidence="17">The sequence shown here is derived from an EMBL/GenBank/DDBJ whole genome shotgun (WGS) entry which is preliminary data.</text>
</comment>
<keyword evidence="8" id="KW-0479">Metal-binding</keyword>
<dbReference type="GO" id="GO:0005524">
    <property type="term" value="F:ATP binding"/>
    <property type="evidence" value="ECO:0007669"/>
    <property type="project" value="UniProtKB-KW"/>
</dbReference>
<dbReference type="InterPro" id="IPR002192">
    <property type="entry name" value="PPDK_AMP/ATP-bd"/>
</dbReference>
<dbReference type="Gene3D" id="3.30.1490.20">
    <property type="entry name" value="ATP-grasp fold, A domain"/>
    <property type="match status" value="1"/>
</dbReference>
<evidence type="ECO:0000256" key="10">
    <source>
        <dbReference type="ARBA" id="ARBA00022777"/>
    </source>
</evidence>
<comment type="similarity">
    <text evidence="4">Belongs to the PEP-utilizing enzyme family.</text>
</comment>
<keyword evidence="17" id="KW-0670">Pyruvate</keyword>
<evidence type="ECO:0000313" key="17">
    <source>
        <dbReference type="EMBL" id="MBD3327334.1"/>
    </source>
</evidence>
<feature type="domain" description="Pyruvate phosphate dikinase AMP/ATP-binding" evidence="15">
    <location>
        <begin position="175"/>
        <end position="554"/>
    </location>
</feature>
<evidence type="ECO:0000259" key="15">
    <source>
        <dbReference type="Pfam" id="PF01326"/>
    </source>
</evidence>
<protein>
    <recommendedName>
        <fullName evidence="6">Phosphoenolpyruvate synthase</fullName>
        <ecNumber evidence="5">2.7.9.2</ecNumber>
    </recommendedName>
    <alternativeName>
        <fullName evidence="13">Pyruvate, water dikinase</fullName>
    </alternativeName>
</protein>
<evidence type="ECO:0000256" key="12">
    <source>
        <dbReference type="ARBA" id="ARBA00022842"/>
    </source>
</evidence>
<feature type="domain" description="Polymerase nucleotidyl transferase" evidence="16">
    <location>
        <begin position="795"/>
        <end position="836"/>
    </location>
</feature>
<dbReference type="GO" id="GO:0008986">
    <property type="term" value="F:pyruvate, water dikinase activity"/>
    <property type="evidence" value="ECO:0007669"/>
    <property type="project" value="UniProtKB-EC"/>
</dbReference>
<dbReference type="GO" id="GO:0016779">
    <property type="term" value="F:nucleotidyltransferase activity"/>
    <property type="evidence" value="ECO:0007669"/>
    <property type="project" value="InterPro"/>
</dbReference>
<evidence type="ECO:0000256" key="1">
    <source>
        <dbReference type="ARBA" id="ARBA00001946"/>
    </source>
</evidence>
<name>A0A9D5JZX7_9BACT</name>
<evidence type="ECO:0000256" key="13">
    <source>
        <dbReference type="ARBA" id="ARBA00033470"/>
    </source>
</evidence>
<dbReference type="InterPro" id="IPR002934">
    <property type="entry name" value="Polymerase_NTP_transf_dom"/>
</dbReference>
<sequence length="906" mass="102519">HELFTYISRKMLYYLCWNGVPDALVVLENFGTNQKLKHSRNLDDVNKPSPKVSMDMAHIASDIFEIASKYLNDEDMLANIQRWIQESKTNFLVRSLDDRESNLGEMVDAIRHFHHMMLNSHELPIPTQKIVNVSVILGFFTDQLDFIRVAKDYIDINDMYELLKRMIFSVNSRGRLGGKTAGLFLASQILKKVSAQHEELHAIKIPKTWYITSDGILNFVLFNNLEEVMEQKYKPVELLRLEYPHIVQIFKNSPFPPETIIGLSMALDDFGDHPLIVRSSSLLEDRLGSAFSGKYKSLFLANQGTKEERLEALTDAIAEVYASTFAPDPIEYRAERGLLEFHEEMAVMIQEVVGTKIGKYFLPSYAGVAFSNNEFRWSPRIKRQDGLIRLVPGLGTRAVDRLADDYPVLIAPGQPNLRVNVTIEDNIRYAPKKIDVINLETNTFETIDADTAIKHYGDQIPGIHQMVSVLSHTQLTRPGIMTDFAQAETVLTFEGLRTTTPFVDHIHTMLNVLEERLQTPVDIEFASDGKDLYLLQCRSQSALQTNEAHPIPKDIPPDKIIFSANKFVSNGKVSDITHIVYVDPHAYSGLKDRPTLLNVGRAVSKLNKLLPKRQFILMGPGRWGSRGDIKLGVNVTYSDINNTAALIEIAMKQGNYVPELSFGTHFFQDLVEAAIFYLPIYPRTDDVVFNEHFLTTAPNMLPYLLPEYAALSETIRVIDVPQSTDNHNLVLVMNADLEKALAYLQSAAVKDKTTLFDTTRRRDSSSTRMASKLSEDCWRWRMRMATYIASQTDPERFGVEGFYVFGSTKNATAGPASDIDLLLHVRGTQQQRQELEAWLQGWSACLDEMNYEKTGYRTGGLLDVHFVTDEDIARKSSFAIKIGAMTDAARKLPMMPTASQQGNHQT</sequence>
<keyword evidence="10" id="KW-0418">Kinase</keyword>
<evidence type="ECO:0000256" key="6">
    <source>
        <dbReference type="ARBA" id="ARBA00021623"/>
    </source>
</evidence>
<keyword evidence="12" id="KW-0460">Magnesium</keyword>
<comment type="function">
    <text evidence="2">Catalyzes the phosphorylation of pyruvate to phosphoenolpyruvate.</text>
</comment>
<reference evidence="17" key="1">
    <citation type="submission" date="2019-11" db="EMBL/GenBank/DDBJ databases">
        <title>Microbial mats filling the niche in hypersaline microbial mats.</title>
        <authorList>
            <person name="Wong H.L."/>
            <person name="Macleod F.I."/>
            <person name="White R.A. III"/>
            <person name="Burns B.P."/>
        </authorList>
    </citation>
    <scope>NUCLEOTIDE SEQUENCE</scope>
    <source>
        <strain evidence="17">Rbin_158</strain>
    </source>
</reference>
<dbReference type="SUPFAM" id="SSF56059">
    <property type="entry name" value="Glutathione synthetase ATP-binding domain-like"/>
    <property type="match status" value="1"/>
</dbReference>
<evidence type="ECO:0000256" key="7">
    <source>
        <dbReference type="ARBA" id="ARBA00022679"/>
    </source>
</evidence>
<dbReference type="PANTHER" id="PTHR43030:SF1">
    <property type="entry name" value="PHOSPHOENOLPYRUVATE SYNTHASE"/>
    <property type="match status" value="1"/>
</dbReference>